<comment type="caution">
    <text evidence="2">The sequence shown here is derived from an EMBL/GenBank/DDBJ whole genome shotgun (WGS) entry which is preliminary data.</text>
</comment>
<sequence>MFHSDASSTSSRRDSTPRSPGSPGSSAGSPPSSARRPKLLRACATEPSLAAPNITRPSVLSSPNSSRRATELLSRVAVFSASGEPSLPRRRAEDDIGDGHHMDSTHDDGCPVEESICLYSGNYFSFPSFDTWEPEEGEKATGEMAERRNQRPG</sequence>
<name>A0AAD5RNQ7_9PEZI</name>
<feature type="compositionally biased region" description="Basic and acidic residues" evidence="1">
    <location>
        <begin position="90"/>
        <end position="109"/>
    </location>
</feature>
<accession>A0AAD5RNQ7</accession>
<feature type="compositionally biased region" description="Basic and acidic residues" evidence="1">
    <location>
        <begin position="137"/>
        <end position="153"/>
    </location>
</feature>
<protein>
    <submittedName>
        <fullName evidence="2">Uncharacterized protein</fullName>
    </submittedName>
</protein>
<keyword evidence="3" id="KW-1185">Reference proteome</keyword>
<organism evidence="2 3">
    <name type="scientific">Zalerion maritima</name>
    <dbReference type="NCBI Taxonomy" id="339359"/>
    <lineage>
        <taxon>Eukaryota</taxon>
        <taxon>Fungi</taxon>
        <taxon>Dikarya</taxon>
        <taxon>Ascomycota</taxon>
        <taxon>Pezizomycotina</taxon>
        <taxon>Sordariomycetes</taxon>
        <taxon>Lulworthiomycetidae</taxon>
        <taxon>Lulworthiales</taxon>
        <taxon>Lulworthiaceae</taxon>
        <taxon>Zalerion</taxon>
    </lineage>
</organism>
<feature type="region of interest" description="Disordered" evidence="1">
    <location>
        <begin position="133"/>
        <end position="153"/>
    </location>
</feature>
<feature type="region of interest" description="Disordered" evidence="1">
    <location>
        <begin position="81"/>
        <end position="110"/>
    </location>
</feature>
<dbReference type="Proteomes" id="UP001201980">
    <property type="component" value="Unassembled WGS sequence"/>
</dbReference>
<evidence type="ECO:0000313" key="2">
    <source>
        <dbReference type="EMBL" id="KAJ2900198.1"/>
    </source>
</evidence>
<evidence type="ECO:0000256" key="1">
    <source>
        <dbReference type="SAM" id="MobiDB-lite"/>
    </source>
</evidence>
<feature type="compositionally biased region" description="Low complexity" evidence="1">
    <location>
        <begin position="17"/>
        <end position="34"/>
    </location>
</feature>
<feature type="compositionally biased region" description="Polar residues" evidence="1">
    <location>
        <begin position="55"/>
        <end position="67"/>
    </location>
</feature>
<dbReference type="AlphaFoldDB" id="A0AAD5RNQ7"/>
<feature type="region of interest" description="Disordered" evidence="1">
    <location>
        <begin position="1"/>
        <end position="68"/>
    </location>
</feature>
<evidence type="ECO:0000313" key="3">
    <source>
        <dbReference type="Proteomes" id="UP001201980"/>
    </source>
</evidence>
<reference evidence="2" key="1">
    <citation type="submission" date="2022-07" db="EMBL/GenBank/DDBJ databases">
        <title>Draft genome sequence of Zalerion maritima ATCC 34329, a (micro)plastics degrading marine fungus.</title>
        <authorList>
            <person name="Paco A."/>
            <person name="Goncalves M.F.M."/>
            <person name="Rocha-Santos T.A.P."/>
            <person name="Alves A."/>
        </authorList>
    </citation>
    <scope>NUCLEOTIDE SEQUENCE</scope>
    <source>
        <strain evidence="2">ATCC 34329</strain>
    </source>
</reference>
<dbReference type="EMBL" id="JAKWBI020000177">
    <property type="protein sequence ID" value="KAJ2900198.1"/>
    <property type="molecule type" value="Genomic_DNA"/>
</dbReference>
<gene>
    <name evidence="2" type="ORF">MKZ38_002557</name>
</gene>
<feature type="compositionally biased region" description="Low complexity" evidence="1">
    <location>
        <begin position="1"/>
        <end position="10"/>
    </location>
</feature>
<proteinExistence type="predicted"/>